<dbReference type="RefSeq" id="XP_009063716.1">
    <property type="nucleotide sequence ID" value="XM_009065468.1"/>
</dbReference>
<protein>
    <submittedName>
        <fullName evidence="2">Uncharacterized protein</fullName>
    </submittedName>
</protein>
<proteinExistence type="predicted"/>
<keyword evidence="3" id="KW-1185">Reference proteome</keyword>
<dbReference type="KEGG" id="lgi:LOTGIDRAFT_154962"/>
<reference evidence="2 3" key="1">
    <citation type="journal article" date="2013" name="Nature">
        <title>Insights into bilaterian evolution from three spiralian genomes.</title>
        <authorList>
            <person name="Simakov O."/>
            <person name="Marletaz F."/>
            <person name="Cho S.J."/>
            <person name="Edsinger-Gonzales E."/>
            <person name="Havlak P."/>
            <person name="Hellsten U."/>
            <person name="Kuo D.H."/>
            <person name="Larsson T."/>
            <person name="Lv J."/>
            <person name="Arendt D."/>
            <person name="Savage R."/>
            <person name="Osoegawa K."/>
            <person name="de Jong P."/>
            <person name="Grimwood J."/>
            <person name="Chapman J.A."/>
            <person name="Shapiro H."/>
            <person name="Aerts A."/>
            <person name="Otillar R.P."/>
            <person name="Terry A.Y."/>
            <person name="Boore J.L."/>
            <person name="Grigoriev I.V."/>
            <person name="Lindberg D.R."/>
            <person name="Seaver E.C."/>
            <person name="Weisblat D.A."/>
            <person name="Putnam N.H."/>
            <person name="Rokhsar D.S."/>
        </authorList>
    </citation>
    <scope>NUCLEOTIDE SEQUENCE [LARGE SCALE GENOMIC DNA]</scope>
</reference>
<sequence length="408" mass="46737">MADHYGHPKRFKRRFPLPAVISAVYDTNNGSHKSRKRKADPNTWQKNIRCLEYNTGARKQVNGVSGSRRVGSGCKDTCKLSCTKKFTDEERQGIFDSYWGTNNHQRRRDFTVSHTKIFKKTGSMTGGTPSRRSNTIHYFLPQGRDNIHVCKVYFLNTLDISDSTVKYNVNNSNNGLVIFAEPKVPVNKTSDTKKQCVINHINSFPKVDSHYCRATTKKKYLDPSLNIKAMYRLYSVKCKEEGSLMVTESMYRYIFNTEFNLGFHTPGKDVCDTCTKYKMKKEANTLTEVDDKNQEEHLKRKQQARNSKEKDKTRDGGSITAVFDLQQVMTVPKLNISSADYLRNLNVYNLTVLEFQSHQGHCYTWNETEGKRGTNEIASAITIWLAAKDAEGFEHVILYSDSCKVLSM</sequence>
<evidence type="ECO:0000313" key="2">
    <source>
        <dbReference type="EMBL" id="ESO85470.1"/>
    </source>
</evidence>
<dbReference type="EMBL" id="KB203274">
    <property type="protein sequence ID" value="ESO85470.1"/>
    <property type="molecule type" value="Genomic_DNA"/>
</dbReference>
<dbReference type="Proteomes" id="UP000030746">
    <property type="component" value="Unassembled WGS sequence"/>
</dbReference>
<dbReference type="HOGENOM" id="CLU_674915_0_0_1"/>
<gene>
    <name evidence="2" type="ORF">LOTGIDRAFT_154962</name>
</gene>
<dbReference type="PANTHER" id="PTHR10773:SF19">
    <property type="match status" value="1"/>
</dbReference>
<dbReference type="OrthoDB" id="6108636at2759"/>
<feature type="compositionally biased region" description="Basic and acidic residues" evidence="1">
    <location>
        <begin position="306"/>
        <end position="315"/>
    </location>
</feature>
<name>V3ZSE3_LOTGI</name>
<dbReference type="GeneID" id="20236467"/>
<dbReference type="PANTHER" id="PTHR10773">
    <property type="entry name" value="DNA-DIRECTED RNA POLYMERASES I, II, AND III SUBUNIT RPABC2"/>
    <property type="match status" value="1"/>
</dbReference>
<accession>V3ZSE3</accession>
<evidence type="ECO:0000313" key="3">
    <source>
        <dbReference type="Proteomes" id="UP000030746"/>
    </source>
</evidence>
<dbReference type="CTD" id="20236467"/>
<dbReference type="OMA" id="MHEREQI"/>
<feature type="region of interest" description="Disordered" evidence="1">
    <location>
        <begin position="293"/>
        <end position="315"/>
    </location>
</feature>
<dbReference type="AlphaFoldDB" id="V3ZSE3"/>
<evidence type="ECO:0000256" key="1">
    <source>
        <dbReference type="SAM" id="MobiDB-lite"/>
    </source>
</evidence>
<organism evidence="2 3">
    <name type="scientific">Lottia gigantea</name>
    <name type="common">Giant owl limpet</name>
    <dbReference type="NCBI Taxonomy" id="225164"/>
    <lineage>
        <taxon>Eukaryota</taxon>
        <taxon>Metazoa</taxon>
        <taxon>Spiralia</taxon>
        <taxon>Lophotrochozoa</taxon>
        <taxon>Mollusca</taxon>
        <taxon>Gastropoda</taxon>
        <taxon>Patellogastropoda</taxon>
        <taxon>Lottioidea</taxon>
        <taxon>Lottiidae</taxon>
        <taxon>Lottia</taxon>
    </lineage>
</organism>